<comment type="caution">
    <text evidence="1">The sequence shown here is derived from an EMBL/GenBank/DDBJ whole genome shotgun (WGS) entry which is preliminary data.</text>
</comment>
<reference evidence="1" key="1">
    <citation type="submission" date="2023-10" db="EMBL/GenBank/DDBJ databases">
        <authorList>
            <person name="Rodriguez Cubillos JULIANA M."/>
            <person name="De Vega J."/>
        </authorList>
    </citation>
    <scope>NUCLEOTIDE SEQUENCE</scope>
</reference>
<evidence type="ECO:0000313" key="2">
    <source>
        <dbReference type="Proteomes" id="UP001177021"/>
    </source>
</evidence>
<gene>
    <name evidence="1" type="ORF">MILVUS5_LOCUS3315</name>
</gene>
<keyword evidence="2" id="KW-1185">Reference proteome</keyword>
<dbReference type="Proteomes" id="UP001177021">
    <property type="component" value="Unassembled WGS sequence"/>
</dbReference>
<evidence type="ECO:0000313" key="1">
    <source>
        <dbReference type="EMBL" id="CAJ2631887.1"/>
    </source>
</evidence>
<name>A0ACB0IIU2_TRIPR</name>
<sequence>MTPTNIVMTPTLLSIIVLSNVISVSFVCFCNIIPLVLQQPYRTCFFNLKLVNDALTEQSFPCICQLRQGVSICIICFAFTSLSHIIIKSVDHTT</sequence>
<accession>A0ACB0IIU2</accession>
<proteinExistence type="predicted"/>
<protein>
    <submittedName>
        <fullName evidence="1">Uncharacterized protein</fullName>
    </submittedName>
</protein>
<organism evidence="1 2">
    <name type="scientific">Trifolium pratense</name>
    <name type="common">Red clover</name>
    <dbReference type="NCBI Taxonomy" id="57577"/>
    <lineage>
        <taxon>Eukaryota</taxon>
        <taxon>Viridiplantae</taxon>
        <taxon>Streptophyta</taxon>
        <taxon>Embryophyta</taxon>
        <taxon>Tracheophyta</taxon>
        <taxon>Spermatophyta</taxon>
        <taxon>Magnoliopsida</taxon>
        <taxon>eudicotyledons</taxon>
        <taxon>Gunneridae</taxon>
        <taxon>Pentapetalae</taxon>
        <taxon>rosids</taxon>
        <taxon>fabids</taxon>
        <taxon>Fabales</taxon>
        <taxon>Fabaceae</taxon>
        <taxon>Papilionoideae</taxon>
        <taxon>50 kb inversion clade</taxon>
        <taxon>NPAAA clade</taxon>
        <taxon>Hologalegina</taxon>
        <taxon>IRL clade</taxon>
        <taxon>Trifolieae</taxon>
        <taxon>Trifolium</taxon>
    </lineage>
</organism>
<dbReference type="EMBL" id="CASHSV030000001">
    <property type="protein sequence ID" value="CAJ2631887.1"/>
    <property type="molecule type" value="Genomic_DNA"/>
</dbReference>